<dbReference type="InterPro" id="IPR042099">
    <property type="entry name" value="ANL_N_sf"/>
</dbReference>
<dbReference type="PANTHER" id="PTHR45527:SF1">
    <property type="entry name" value="FATTY ACID SYNTHASE"/>
    <property type="match status" value="1"/>
</dbReference>
<organism evidence="3 4">
    <name type="scientific">Paraburkholderia caledonica</name>
    <dbReference type="NCBI Taxonomy" id="134536"/>
    <lineage>
        <taxon>Bacteria</taxon>
        <taxon>Pseudomonadati</taxon>
        <taxon>Pseudomonadota</taxon>
        <taxon>Betaproteobacteria</taxon>
        <taxon>Burkholderiales</taxon>
        <taxon>Burkholderiaceae</taxon>
        <taxon>Paraburkholderia</taxon>
    </lineage>
</organism>
<reference evidence="3" key="1">
    <citation type="submission" date="2023-07" db="EMBL/GenBank/DDBJ databases">
        <title>Sorghum-associated microbial communities from plants grown in Nebraska, USA.</title>
        <authorList>
            <person name="Schachtman D."/>
        </authorList>
    </citation>
    <scope>NUCLEOTIDE SEQUENCE</scope>
    <source>
        <strain evidence="3">DS1061</strain>
    </source>
</reference>
<comment type="caution">
    <text evidence="3">The sequence shown here is derived from an EMBL/GenBank/DDBJ whole genome shotgun (WGS) entry which is preliminary data.</text>
</comment>
<dbReference type="InterPro" id="IPR025110">
    <property type="entry name" value="AMP-bd_C"/>
</dbReference>
<dbReference type="GO" id="GO:0043041">
    <property type="term" value="P:amino acid activation for nonribosomal peptide biosynthetic process"/>
    <property type="evidence" value="ECO:0007669"/>
    <property type="project" value="TreeGrafter"/>
</dbReference>
<feature type="domain" description="AMP-dependent synthetase/ligase" evidence="1">
    <location>
        <begin position="6"/>
        <end position="384"/>
    </location>
</feature>
<dbReference type="SUPFAM" id="SSF56801">
    <property type="entry name" value="Acetyl-CoA synthetase-like"/>
    <property type="match status" value="1"/>
</dbReference>
<protein>
    <submittedName>
        <fullName evidence="3">Amino acid adenylation domain-containing protein</fullName>
    </submittedName>
</protein>
<dbReference type="Gene3D" id="3.30.300.30">
    <property type="match status" value="1"/>
</dbReference>
<proteinExistence type="predicted"/>
<dbReference type="PROSITE" id="PS00455">
    <property type="entry name" value="AMP_BINDING"/>
    <property type="match status" value="1"/>
</dbReference>
<evidence type="ECO:0000313" key="3">
    <source>
        <dbReference type="EMBL" id="MDP9646644.1"/>
    </source>
</evidence>
<dbReference type="InterPro" id="IPR010071">
    <property type="entry name" value="AA_adenyl_dom"/>
</dbReference>
<dbReference type="RefSeq" id="WP_392393319.1">
    <property type="nucleotide sequence ID" value="NZ_JAURTK010000002.1"/>
</dbReference>
<dbReference type="NCBIfam" id="TIGR01733">
    <property type="entry name" value="AA-adenyl-dom"/>
    <property type="match status" value="1"/>
</dbReference>
<feature type="domain" description="AMP-binding enzyme C-terminal" evidence="2">
    <location>
        <begin position="443"/>
        <end position="517"/>
    </location>
</feature>
<dbReference type="GO" id="GO:0031177">
    <property type="term" value="F:phosphopantetheine binding"/>
    <property type="evidence" value="ECO:0007669"/>
    <property type="project" value="TreeGrafter"/>
</dbReference>
<dbReference type="PANTHER" id="PTHR45527">
    <property type="entry name" value="NONRIBOSOMAL PEPTIDE SYNTHETASE"/>
    <property type="match status" value="1"/>
</dbReference>
<dbReference type="EMBL" id="JAURTK010000002">
    <property type="protein sequence ID" value="MDP9646644.1"/>
    <property type="molecule type" value="Genomic_DNA"/>
</dbReference>
<dbReference type="GO" id="GO:0044550">
    <property type="term" value="P:secondary metabolite biosynthetic process"/>
    <property type="evidence" value="ECO:0007669"/>
    <property type="project" value="TreeGrafter"/>
</dbReference>
<accession>A0AB73IA49</accession>
<dbReference type="InterPro" id="IPR045851">
    <property type="entry name" value="AMP-bd_C_sf"/>
</dbReference>
<dbReference type="GO" id="GO:0005737">
    <property type="term" value="C:cytoplasm"/>
    <property type="evidence" value="ECO:0007669"/>
    <property type="project" value="TreeGrafter"/>
</dbReference>
<gene>
    <name evidence="3" type="ORF">J2793_002077</name>
</gene>
<dbReference type="Pfam" id="PF13193">
    <property type="entry name" value="AMP-binding_C"/>
    <property type="match status" value="1"/>
</dbReference>
<dbReference type="InterPro" id="IPR020845">
    <property type="entry name" value="AMP-binding_CS"/>
</dbReference>
<name>A0AB73IA49_9BURK</name>
<dbReference type="InterPro" id="IPR000873">
    <property type="entry name" value="AMP-dep_synth/lig_dom"/>
</dbReference>
<evidence type="ECO:0000259" key="1">
    <source>
        <dbReference type="Pfam" id="PF00501"/>
    </source>
</evidence>
<sequence length="557" mass="60729">MLDSFFFDTAASEPERPALWVDEHLYCYGELASRASRIAAGLTSAMPADGVRRCLLFAHRSVAAYAGLLGIMKAGFAYVPLNPTLPAARIAAAVEQSAAPVLLVDRRCTALLDEVLMLIDECPQIFFFDDEEEFSGMDDSPADRRVADLPRLPDSLCIDPCRAVERAPHDHAYVLFTSGSTGAPKGVPIAHANACAYVAAQLQLLGRLPDARYAQFCELSFDPSVHDMFVCWANGACLYVPKTVEPIYNAAFIREHAITHWNSVPSVAAFMRQLRKLAPNQFASLRVTCFGGEPLPVSLAQAWQQAAPQSRIFNLYGPTETTVACTAFEATPQFLADPTHAVMPLGQALPGMELLIVDAALQPVAQGESGELLIGGPQVAAGYLRADEPNNWRFVTRRYAGLRSSHWYRSGDAAREIAQQGIVFQGRLDTQVKIRGNRIEIEEVEQVVQTSSRAALCAVIAWPVDEAGRTHGLLAFVTHTPVDVAQILHACRQRLPAYAVPQRVIALDAMPLNANGKIDRRALAAHCASGDAFSLRTHSIRDGDVRVPREKFTQSGK</sequence>
<dbReference type="Proteomes" id="UP001229486">
    <property type="component" value="Unassembled WGS sequence"/>
</dbReference>
<dbReference type="AlphaFoldDB" id="A0AB73IA49"/>
<dbReference type="Gene3D" id="3.40.50.12780">
    <property type="entry name" value="N-terminal domain of ligase-like"/>
    <property type="match status" value="1"/>
</dbReference>
<evidence type="ECO:0000259" key="2">
    <source>
        <dbReference type="Pfam" id="PF13193"/>
    </source>
</evidence>
<dbReference type="Pfam" id="PF00501">
    <property type="entry name" value="AMP-binding"/>
    <property type="match status" value="1"/>
</dbReference>
<evidence type="ECO:0000313" key="4">
    <source>
        <dbReference type="Proteomes" id="UP001229486"/>
    </source>
</evidence>